<sequence length="52" mass="5662">MVANEVLNRRYAPIGTAGNHAGLQVHPPSTERRSAFDFGIRNERGPGCDRGL</sequence>
<reference evidence="2 3" key="1">
    <citation type="submission" date="2014-01" db="EMBL/GenBank/DDBJ databases">
        <authorList>
            <person name="Dobos K."/>
            <person name="Lenaerts A."/>
            <person name="Ordway D."/>
            <person name="DeGroote M.A."/>
            <person name="Parker T."/>
            <person name="Sizemore C."/>
            <person name="Tallon L.J."/>
            <person name="Sadzewicz L.K."/>
            <person name="Sengamalay N."/>
            <person name="Fraser C.M."/>
            <person name="Hine E."/>
            <person name="Shefchek K.A."/>
            <person name="Das S.P."/>
            <person name="Tettelin H."/>
        </authorList>
    </citation>
    <scope>NUCLEOTIDE SEQUENCE [LARGE SCALE GENOMIC DNA]</scope>
    <source>
        <strain evidence="2 3">Harvey</strain>
    </source>
</reference>
<dbReference type="EMBL" id="JAOL01000175">
    <property type="protein sequence ID" value="EUA86434.1"/>
    <property type="molecule type" value="Genomic_DNA"/>
</dbReference>
<feature type="region of interest" description="Disordered" evidence="1">
    <location>
        <begin position="13"/>
        <end position="32"/>
    </location>
</feature>
<name>A0ABP3A6K9_MYCUL</name>
<dbReference type="Proteomes" id="UP000020681">
    <property type="component" value="Unassembled WGS sequence"/>
</dbReference>
<keyword evidence="3" id="KW-1185">Reference proteome</keyword>
<evidence type="ECO:0000313" key="2">
    <source>
        <dbReference type="EMBL" id="EUA86434.1"/>
    </source>
</evidence>
<accession>A0ABP3A6K9</accession>
<comment type="caution">
    <text evidence="2">The sequence shown here is derived from an EMBL/GenBank/DDBJ whole genome shotgun (WGS) entry which is preliminary data.</text>
</comment>
<protein>
    <submittedName>
        <fullName evidence="2">Uncharacterized protein</fullName>
    </submittedName>
</protein>
<evidence type="ECO:0000313" key="3">
    <source>
        <dbReference type="Proteomes" id="UP000020681"/>
    </source>
</evidence>
<organism evidence="2 3">
    <name type="scientific">Mycobacterium ulcerans str. Harvey</name>
    <dbReference type="NCBI Taxonomy" id="1299332"/>
    <lineage>
        <taxon>Bacteria</taxon>
        <taxon>Bacillati</taxon>
        <taxon>Actinomycetota</taxon>
        <taxon>Actinomycetes</taxon>
        <taxon>Mycobacteriales</taxon>
        <taxon>Mycobacteriaceae</taxon>
        <taxon>Mycobacterium</taxon>
        <taxon>Mycobacterium ulcerans group</taxon>
    </lineage>
</organism>
<evidence type="ECO:0000256" key="1">
    <source>
        <dbReference type="SAM" id="MobiDB-lite"/>
    </source>
</evidence>
<gene>
    <name evidence="2" type="ORF">I551_7188</name>
</gene>
<proteinExistence type="predicted"/>